<protein>
    <recommendedName>
        <fullName evidence="4">Thiamine pyrophosphate enzyme TPP-binding domain-containing protein</fullName>
    </recommendedName>
</protein>
<evidence type="ECO:0000313" key="5">
    <source>
        <dbReference type="EMBL" id="PJE63053.1"/>
    </source>
</evidence>
<evidence type="ECO:0000256" key="1">
    <source>
        <dbReference type="ARBA" id="ARBA00001964"/>
    </source>
</evidence>
<dbReference type="Pfam" id="PF02775">
    <property type="entry name" value="TPP_enzyme_C"/>
    <property type="match status" value="1"/>
</dbReference>
<accession>A0A2M8KT38</accession>
<feature type="non-terminal residue" evidence="5">
    <location>
        <position position="1"/>
    </location>
</feature>
<dbReference type="Gene3D" id="3.40.50.970">
    <property type="match status" value="1"/>
</dbReference>
<dbReference type="InterPro" id="IPR011766">
    <property type="entry name" value="TPP_enzyme_TPP-bd"/>
</dbReference>
<dbReference type="Proteomes" id="UP000229554">
    <property type="component" value="Unassembled WGS sequence"/>
</dbReference>
<evidence type="ECO:0000259" key="4">
    <source>
        <dbReference type="Pfam" id="PF02775"/>
    </source>
</evidence>
<proteinExistence type="inferred from homology"/>
<dbReference type="AlphaFoldDB" id="A0A2M8KT38"/>
<dbReference type="InterPro" id="IPR029061">
    <property type="entry name" value="THDP-binding"/>
</dbReference>
<reference evidence="6" key="1">
    <citation type="submission" date="2017-09" db="EMBL/GenBank/DDBJ databases">
        <title>Depth-based differentiation of microbial function through sediment-hosted aquifers and enrichment of novel symbionts in the deep terrestrial subsurface.</title>
        <authorList>
            <person name="Probst A.J."/>
            <person name="Ladd B."/>
            <person name="Jarett J.K."/>
            <person name="Geller-Mcgrath D.E."/>
            <person name="Sieber C.M.K."/>
            <person name="Emerson J.B."/>
            <person name="Anantharaman K."/>
            <person name="Thomas B.C."/>
            <person name="Malmstrom R."/>
            <person name="Stieglmeier M."/>
            <person name="Klingl A."/>
            <person name="Woyke T."/>
            <person name="Ryan C.M."/>
            <person name="Banfield J.F."/>
        </authorList>
    </citation>
    <scope>NUCLEOTIDE SEQUENCE [LARGE SCALE GENOMIC DNA]</scope>
</reference>
<feature type="domain" description="Thiamine pyrophosphate enzyme TPP-binding" evidence="4">
    <location>
        <begin position="15"/>
        <end position="88"/>
    </location>
</feature>
<comment type="caution">
    <text evidence="5">The sequence shown here is derived from an EMBL/GenBank/DDBJ whole genome shotgun (WGS) entry which is preliminary data.</text>
</comment>
<dbReference type="GO" id="GO:0030976">
    <property type="term" value="F:thiamine pyrophosphate binding"/>
    <property type="evidence" value="ECO:0007669"/>
    <property type="project" value="InterPro"/>
</dbReference>
<sequence length="166" mass="18730">PKTVLKKLFVHPDRCSKYAIDVSTGSLGQGLPIAIGMALADKNKQVYCMISDGECYEGSIWESFRIIRETNLTNLTIILNANGWGAYQKIELTKLYAQIAGFGLKSVHVNGHDISSLTQEIRKKRKKPTIIISRSKNEQLPFLKGQDAHYYIMTESDYLLAKKKYS</sequence>
<evidence type="ECO:0000256" key="3">
    <source>
        <dbReference type="ARBA" id="ARBA00023052"/>
    </source>
</evidence>
<evidence type="ECO:0000313" key="6">
    <source>
        <dbReference type="Proteomes" id="UP000229554"/>
    </source>
</evidence>
<comment type="cofactor">
    <cofactor evidence="1">
        <name>thiamine diphosphate</name>
        <dbReference type="ChEBI" id="CHEBI:58937"/>
    </cofactor>
</comment>
<dbReference type="EMBL" id="PFED01000065">
    <property type="protein sequence ID" value="PJE63053.1"/>
    <property type="molecule type" value="Genomic_DNA"/>
</dbReference>
<organism evidence="5 6">
    <name type="scientific">Candidatus Roizmanbacteria bacterium CG10_big_fil_rev_8_21_14_0_10_39_6</name>
    <dbReference type="NCBI Taxonomy" id="1974853"/>
    <lineage>
        <taxon>Bacteria</taxon>
        <taxon>Candidatus Roizmaniibacteriota</taxon>
    </lineage>
</organism>
<keyword evidence="3" id="KW-0786">Thiamine pyrophosphate</keyword>
<comment type="similarity">
    <text evidence="2">Belongs to the transketolase family.</text>
</comment>
<name>A0A2M8KT38_9BACT</name>
<gene>
    <name evidence="5" type="ORF">COU88_01590</name>
</gene>
<evidence type="ECO:0000256" key="2">
    <source>
        <dbReference type="ARBA" id="ARBA00007131"/>
    </source>
</evidence>
<dbReference type="SUPFAM" id="SSF52518">
    <property type="entry name" value="Thiamin diphosphate-binding fold (THDP-binding)"/>
    <property type="match status" value="1"/>
</dbReference>
<dbReference type="PANTHER" id="PTHR47514:SF1">
    <property type="entry name" value="TRANSKETOLASE N-TERMINAL SECTION-RELATED"/>
    <property type="match status" value="1"/>
</dbReference>
<dbReference type="PANTHER" id="PTHR47514">
    <property type="entry name" value="TRANSKETOLASE N-TERMINAL SECTION-RELATED"/>
    <property type="match status" value="1"/>
</dbReference>
<dbReference type="GO" id="GO:0003824">
    <property type="term" value="F:catalytic activity"/>
    <property type="evidence" value="ECO:0007669"/>
    <property type="project" value="InterPro"/>
</dbReference>